<dbReference type="EMBL" id="SWJE01000023">
    <property type="protein sequence ID" value="TKC79884.1"/>
    <property type="molecule type" value="Genomic_DNA"/>
</dbReference>
<dbReference type="AlphaFoldDB" id="A0A4U1HKK1"/>
<dbReference type="Gene3D" id="2.40.360.20">
    <property type="match status" value="1"/>
</dbReference>
<dbReference type="Proteomes" id="UP000305539">
    <property type="component" value="Unassembled WGS sequence"/>
</dbReference>
<accession>A0A4U1HKK1</accession>
<evidence type="ECO:0000256" key="1">
    <source>
        <dbReference type="SAM" id="SignalP"/>
    </source>
</evidence>
<feature type="signal peptide" evidence="1">
    <location>
        <begin position="1"/>
        <end position="23"/>
    </location>
</feature>
<comment type="caution">
    <text evidence="2">The sequence shown here is derived from an EMBL/GenBank/DDBJ whole genome shotgun (WGS) entry which is preliminary data.</text>
</comment>
<sequence>MSRYFSTLLFLGLGLFLTQASCADESIESKPFQVEYRGPIVGTRYRETCITLSPADETPCDSGWSTIISADGMVVHGRSDSEDYTEVGIFIFETDISSEVKNKIATLWPLSNFKTVAFTEKQNWKGNIIHNSYKFDVIGRETISTPAGKFNTIKVRSNIFYAASNFSEEAMNWWDPATGLIVKMDEIVNGPFPGHYIRIVDRITRRPAEDKEGTHQKDSLNICSMQLSGKTFCLNKETFQSLAVSKKGNESAGEDAIDAFRRDAISYGYNGGNFDELIIKALSRVGYDANPAHAAGAYIESGWKLSEGRSMLLKKWIERTKISALITKDLFKPDVFWVLVGCSIEESPDNSDWTQIERTDDIRNKIEPVLQSINSIIKASGGKLLGGR</sequence>
<proteinExistence type="predicted"/>
<name>A0A4U1HKK1_9BURK</name>
<reference evidence="2 3" key="1">
    <citation type="submission" date="2019-04" db="EMBL/GenBank/DDBJ databases">
        <title>Trinickia sp. 7GSK02, isolated from subtropical forest soil.</title>
        <authorList>
            <person name="Gao Z.-H."/>
            <person name="Qiu L.-H."/>
        </authorList>
    </citation>
    <scope>NUCLEOTIDE SEQUENCE [LARGE SCALE GENOMIC DNA]</scope>
    <source>
        <strain evidence="2 3">7GSK02</strain>
    </source>
</reference>
<evidence type="ECO:0000313" key="2">
    <source>
        <dbReference type="EMBL" id="TKC79884.1"/>
    </source>
</evidence>
<keyword evidence="3" id="KW-1185">Reference proteome</keyword>
<dbReference type="OrthoDB" id="574237at2"/>
<feature type="chain" id="PRO_5020489383" evidence="1">
    <location>
        <begin position="24"/>
        <end position="388"/>
    </location>
</feature>
<evidence type="ECO:0000313" key="3">
    <source>
        <dbReference type="Proteomes" id="UP000305539"/>
    </source>
</evidence>
<gene>
    <name evidence="2" type="ORF">FAZ69_30210</name>
</gene>
<organism evidence="2 3">
    <name type="scientific">Trinickia terrae</name>
    <dbReference type="NCBI Taxonomy" id="2571161"/>
    <lineage>
        <taxon>Bacteria</taxon>
        <taxon>Pseudomonadati</taxon>
        <taxon>Pseudomonadota</taxon>
        <taxon>Betaproteobacteria</taxon>
        <taxon>Burkholderiales</taxon>
        <taxon>Burkholderiaceae</taxon>
        <taxon>Trinickia</taxon>
    </lineage>
</organism>
<protein>
    <submittedName>
        <fullName evidence="2">DUF3108 domain-containing protein</fullName>
    </submittedName>
</protein>
<dbReference type="RefSeq" id="WP_136898767.1">
    <property type="nucleotide sequence ID" value="NZ_SWJE01000023.1"/>
</dbReference>
<keyword evidence="1" id="KW-0732">Signal</keyword>